<dbReference type="GO" id="GO:0033550">
    <property type="term" value="F:MAP kinase tyrosine phosphatase activity"/>
    <property type="evidence" value="ECO:0007669"/>
    <property type="project" value="TreeGrafter"/>
</dbReference>
<dbReference type="GO" id="GO:0008330">
    <property type="term" value="F:protein tyrosine/threonine phosphatase activity"/>
    <property type="evidence" value="ECO:0007669"/>
    <property type="project" value="TreeGrafter"/>
</dbReference>
<evidence type="ECO:0000313" key="10">
    <source>
        <dbReference type="Proteomes" id="UP000286415"/>
    </source>
</evidence>
<dbReference type="EC" id="3.1.3.48" evidence="2"/>
<comment type="caution">
    <text evidence="9">The sequence shown here is derived from an EMBL/GenBank/DDBJ whole genome shotgun (WGS) entry which is preliminary data.</text>
</comment>
<dbReference type="FunCoup" id="A0A3R7G5B3">
    <property type="interactions" value="260"/>
</dbReference>
<feature type="domain" description="Tyrosine specific protein phosphatases" evidence="7">
    <location>
        <begin position="430"/>
        <end position="488"/>
    </location>
</feature>
<feature type="domain" description="Tyrosine-protein phosphatase" evidence="6">
    <location>
        <begin position="369"/>
        <end position="510"/>
    </location>
</feature>
<feature type="compositionally biased region" description="Polar residues" evidence="5">
    <location>
        <begin position="271"/>
        <end position="294"/>
    </location>
</feature>
<evidence type="ECO:0000313" key="9">
    <source>
        <dbReference type="EMBL" id="KAG5447076.1"/>
    </source>
</evidence>
<organism evidence="9 10">
    <name type="scientific">Clonorchis sinensis</name>
    <name type="common">Chinese liver fluke</name>
    <dbReference type="NCBI Taxonomy" id="79923"/>
    <lineage>
        <taxon>Eukaryota</taxon>
        <taxon>Metazoa</taxon>
        <taxon>Spiralia</taxon>
        <taxon>Lophotrochozoa</taxon>
        <taxon>Platyhelminthes</taxon>
        <taxon>Trematoda</taxon>
        <taxon>Digenea</taxon>
        <taxon>Opisthorchiida</taxon>
        <taxon>Opisthorchiata</taxon>
        <taxon>Opisthorchiidae</taxon>
        <taxon>Clonorchis</taxon>
    </lineage>
</organism>
<dbReference type="InterPro" id="IPR000387">
    <property type="entry name" value="Tyr_Pase_dom"/>
</dbReference>
<evidence type="ECO:0000256" key="2">
    <source>
        <dbReference type="ARBA" id="ARBA00013064"/>
    </source>
</evidence>
<evidence type="ECO:0000256" key="3">
    <source>
        <dbReference type="ARBA" id="ARBA00022801"/>
    </source>
</evidence>
<keyword evidence="10" id="KW-1185">Reference proteome</keyword>
<dbReference type="PROSITE" id="PS50206">
    <property type="entry name" value="RHODANESE_3"/>
    <property type="match status" value="1"/>
</dbReference>
<sequence>MPSSDARREVLCTKRSLRKRMFLDLLPIGLNPAEFKKQPTQRTGQISEDDEVYHKECMPMESIEGSEYAEFVGANCPSKRRRLSQYHCPMRGTPLSSHHETGDVACGPEPLFIQGKDVAAMLTDRNPTLSESTWPGPVIFDLRGLHAQTCVRIRGSVGIPCESRIKLKLILPMLDDYLSSLPDHACSQSSSSSSSNRFVILCTEFINEETLRSNSVVMDLVQHIRMKHFNLVRLLKGGFREFRRCFPHLCEHSVDLRLKRIATRRNELRSSGDQLRTNHHTVQNEAASQSELSPPTMNNLVRHQSFLLPGLSLLVQRNVHRTCSPTPSKELYRPEPKITSHLSELFRIFNYPISSQVDCESPKSVFHAKASQILPFLYIGNEIDGTSEQVLQACNIRFVLNVTPKAPFLDEVRFHCCRIAAADMESQDLRSLFNTAFQFIEESRLSGCNILVHCQAGVSRSPSLVIAYLMAHSQLSLRDAYLLVKSKRSVISPNFSFLGQLFDFEAELNAGTSLRKPDVLSSILSASAYPSLTEHKDDLVTMAFEPRKVDEVI</sequence>
<dbReference type="SUPFAM" id="SSF52799">
    <property type="entry name" value="(Phosphotyrosine protein) phosphatases II"/>
    <property type="match status" value="1"/>
</dbReference>
<dbReference type="Gene3D" id="3.40.250.10">
    <property type="entry name" value="Rhodanese-like domain"/>
    <property type="match status" value="1"/>
</dbReference>
<proteinExistence type="inferred from homology"/>
<dbReference type="InterPro" id="IPR000340">
    <property type="entry name" value="Dual-sp_phosphatase_cat-dom"/>
</dbReference>
<dbReference type="GO" id="GO:0005737">
    <property type="term" value="C:cytoplasm"/>
    <property type="evidence" value="ECO:0007669"/>
    <property type="project" value="TreeGrafter"/>
</dbReference>
<feature type="region of interest" description="Disordered" evidence="5">
    <location>
        <begin position="268"/>
        <end position="294"/>
    </location>
</feature>
<evidence type="ECO:0000259" key="6">
    <source>
        <dbReference type="PROSITE" id="PS50054"/>
    </source>
</evidence>
<keyword evidence="4" id="KW-0904">Protein phosphatase</keyword>
<dbReference type="AlphaFoldDB" id="A0A3R7G5B3"/>
<dbReference type="PANTHER" id="PTHR10159">
    <property type="entry name" value="DUAL SPECIFICITY PROTEIN PHOSPHATASE"/>
    <property type="match status" value="1"/>
</dbReference>
<comment type="similarity">
    <text evidence="1">Belongs to the protein-tyrosine phosphatase family. Non-receptor class dual specificity subfamily.</text>
</comment>
<dbReference type="PROSITE" id="PS00383">
    <property type="entry name" value="TYR_PHOSPHATASE_1"/>
    <property type="match status" value="1"/>
</dbReference>
<reference evidence="9 10" key="1">
    <citation type="journal article" date="2018" name="Biotechnol. Adv.">
        <title>Improved genomic resources and new bioinformatic workflow for the carcinogenic parasite Clonorchis sinensis: Biotechnological implications.</title>
        <authorList>
            <person name="Wang D."/>
            <person name="Korhonen P.K."/>
            <person name="Gasser R.B."/>
            <person name="Young N.D."/>
        </authorList>
    </citation>
    <scope>NUCLEOTIDE SEQUENCE [LARGE SCALE GENOMIC DNA]</scope>
    <source>
        <strain evidence="9">Cs-k2</strain>
    </source>
</reference>
<dbReference type="InterPro" id="IPR016130">
    <property type="entry name" value="Tyr_Pase_AS"/>
</dbReference>
<evidence type="ECO:0000256" key="5">
    <source>
        <dbReference type="SAM" id="MobiDB-lite"/>
    </source>
</evidence>
<dbReference type="STRING" id="79923.A0A3R7G5B3"/>
<evidence type="ECO:0000259" key="7">
    <source>
        <dbReference type="PROSITE" id="PS50056"/>
    </source>
</evidence>
<dbReference type="InterPro" id="IPR029021">
    <property type="entry name" value="Prot-tyrosine_phosphatase-like"/>
</dbReference>
<dbReference type="InterPro" id="IPR001763">
    <property type="entry name" value="Rhodanese-like_dom"/>
</dbReference>
<dbReference type="PANTHER" id="PTHR10159:SF519">
    <property type="entry name" value="DUAL SPECIFICITY PROTEIN PHOSPHATASE MPK3"/>
    <property type="match status" value="1"/>
</dbReference>
<feature type="domain" description="Rhodanese" evidence="8">
    <location>
        <begin position="232"/>
        <end position="251"/>
    </location>
</feature>
<dbReference type="PROSITE" id="PS50054">
    <property type="entry name" value="TYR_PHOSPHATASE_DUAL"/>
    <property type="match status" value="1"/>
</dbReference>
<dbReference type="GO" id="GO:0043409">
    <property type="term" value="P:negative regulation of MAPK cascade"/>
    <property type="evidence" value="ECO:0007669"/>
    <property type="project" value="TreeGrafter"/>
</dbReference>
<dbReference type="OrthoDB" id="426001at2759"/>
<name>A0A3R7G5B3_CLOSI</name>
<dbReference type="InterPro" id="IPR036873">
    <property type="entry name" value="Rhodanese-like_dom_sf"/>
</dbReference>
<evidence type="ECO:0000256" key="1">
    <source>
        <dbReference type="ARBA" id="ARBA00008601"/>
    </source>
</evidence>
<accession>A0A3R7G5B3</accession>
<dbReference type="Gene3D" id="3.90.190.10">
    <property type="entry name" value="Protein tyrosine phosphatase superfamily"/>
    <property type="match status" value="1"/>
</dbReference>
<evidence type="ECO:0000259" key="8">
    <source>
        <dbReference type="PROSITE" id="PS50206"/>
    </source>
</evidence>
<dbReference type="InParanoid" id="A0A3R7G5B3"/>
<keyword evidence="3" id="KW-0378">Hydrolase</keyword>
<protein>
    <recommendedName>
        <fullName evidence="2">protein-tyrosine-phosphatase</fullName>
        <ecNumber evidence="2">3.1.3.48</ecNumber>
    </recommendedName>
</protein>
<dbReference type="Proteomes" id="UP000286415">
    <property type="component" value="Unassembled WGS sequence"/>
</dbReference>
<dbReference type="GO" id="GO:0017017">
    <property type="term" value="F:MAP kinase tyrosine/serine/threonine phosphatase activity"/>
    <property type="evidence" value="ECO:0007669"/>
    <property type="project" value="TreeGrafter"/>
</dbReference>
<dbReference type="EMBL" id="NIRI02000042">
    <property type="protein sequence ID" value="KAG5447076.1"/>
    <property type="molecule type" value="Genomic_DNA"/>
</dbReference>
<dbReference type="SMART" id="SM00195">
    <property type="entry name" value="DSPc"/>
    <property type="match status" value="1"/>
</dbReference>
<dbReference type="Pfam" id="PF00782">
    <property type="entry name" value="DSPc"/>
    <property type="match status" value="1"/>
</dbReference>
<evidence type="ECO:0000256" key="4">
    <source>
        <dbReference type="ARBA" id="ARBA00022912"/>
    </source>
</evidence>
<dbReference type="PROSITE" id="PS50056">
    <property type="entry name" value="TYR_PHOSPHATASE_2"/>
    <property type="match status" value="1"/>
</dbReference>
<dbReference type="InterPro" id="IPR020422">
    <property type="entry name" value="TYR_PHOSPHATASE_DUAL_dom"/>
</dbReference>
<gene>
    <name evidence="9" type="ORF">CSKR_108827</name>
</gene>
<reference evidence="9 10" key="2">
    <citation type="journal article" date="2021" name="Genomics">
        <title>High-quality reference genome for Clonorchis sinensis.</title>
        <authorList>
            <person name="Young N.D."/>
            <person name="Stroehlein A.J."/>
            <person name="Kinkar L."/>
            <person name="Wang T."/>
            <person name="Sohn W.M."/>
            <person name="Chang B.C.H."/>
            <person name="Kaur P."/>
            <person name="Weisz D."/>
            <person name="Dudchenko O."/>
            <person name="Aiden E.L."/>
            <person name="Korhonen P.K."/>
            <person name="Gasser R.B."/>
        </authorList>
    </citation>
    <scope>NUCLEOTIDE SEQUENCE [LARGE SCALE GENOMIC DNA]</scope>
    <source>
        <strain evidence="9">Cs-k2</strain>
    </source>
</reference>